<sequence length="175" mass="19687">MSLLKHTTPVTTNLFHFNCGIDCWKVSEILDVISFDKYPHWHNGADKTSEWAVGVESAFAYDYCRSMQNKPFLLMESSPSSTNWMPVAKLKRPGIHMLGSMQAIAGGADSVQYFQWRQSRGAFEKFHGAVVTHNGSEHTRVFQDVTQVGARLADLAHIKIRKPRRGLQSFSTGIT</sequence>
<reference evidence="4 5" key="1">
    <citation type="submission" date="2021-10" db="EMBL/GenBank/DDBJ databases">
        <title>Anaerobic single-cell dispensing facilitates the cultivation of human gut bacteria.</title>
        <authorList>
            <person name="Afrizal A."/>
        </authorList>
    </citation>
    <scope>NUCLEOTIDE SEQUENCE [LARGE SCALE GENOMIC DNA]</scope>
    <source>
        <strain evidence="4 5">CLA-AA-H273</strain>
    </source>
</reference>
<evidence type="ECO:0000313" key="4">
    <source>
        <dbReference type="EMBL" id="MCC2119977.1"/>
    </source>
</evidence>
<proteinExistence type="predicted"/>
<dbReference type="Proteomes" id="UP001197795">
    <property type="component" value="Unassembled WGS sequence"/>
</dbReference>
<dbReference type="GO" id="GO:0005975">
    <property type="term" value="P:carbohydrate metabolic process"/>
    <property type="evidence" value="ECO:0007669"/>
    <property type="project" value="InterPro"/>
</dbReference>
<dbReference type="GO" id="GO:0004565">
    <property type="term" value="F:beta-galactosidase activity"/>
    <property type="evidence" value="ECO:0007669"/>
    <property type="project" value="UniProtKB-EC"/>
</dbReference>
<dbReference type="Gene3D" id="3.20.20.80">
    <property type="entry name" value="Glycosidases"/>
    <property type="match status" value="1"/>
</dbReference>
<dbReference type="PANTHER" id="PTHR36447">
    <property type="entry name" value="BETA-GALACTOSIDASE GANA"/>
    <property type="match status" value="1"/>
</dbReference>
<evidence type="ECO:0000259" key="3">
    <source>
        <dbReference type="Pfam" id="PF02449"/>
    </source>
</evidence>
<dbReference type="InterPro" id="IPR003476">
    <property type="entry name" value="Glyco_hydro_42"/>
</dbReference>
<evidence type="ECO:0000313" key="5">
    <source>
        <dbReference type="Proteomes" id="UP001197795"/>
    </source>
</evidence>
<dbReference type="GO" id="GO:0009341">
    <property type="term" value="C:beta-galactosidase complex"/>
    <property type="evidence" value="ECO:0007669"/>
    <property type="project" value="InterPro"/>
</dbReference>
<keyword evidence="5" id="KW-1185">Reference proteome</keyword>
<dbReference type="PANTHER" id="PTHR36447:SF1">
    <property type="entry name" value="BETA-GALACTOSIDASE GANA"/>
    <property type="match status" value="1"/>
</dbReference>
<organism evidence="4 5">
    <name type="scientific">Waltera acetigignens</name>
    <dbReference type="NCBI Taxonomy" id="2981769"/>
    <lineage>
        <taxon>Bacteria</taxon>
        <taxon>Bacillati</taxon>
        <taxon>Bacillota</taxon>
        <taxon>Clostridia</taxon>
        <taxon>Lachnospirales</taxon>
        <taxon>Lachnospiraceae</taxon>
        <taxon>Waltera</taxon>
    </lineage>
</organism>
<protein>
    <submittedName>
        <fullName evidence="4">Beta-galactosidase</fullName>
        <ecNumber evidence="4">3.2.1.23</ecNumber>
    </submittedName>
</protein>
<dbReference type="InterPro" id="IPR013529">
    <property type="entry name" value="Glyco_hydro_42_N"/>
</dbReference>
<evidence type="ECO:0000256" key="1">
    <source>
        <dbReference type="ARBA" id="ARBA00022801"/>
    </source>
</evidence>
<dbReference type="AlphaFoldDB" id="A0AAE3A152"/>
<dbReference type="EMBL" id="JAJEPV010000023">
    <property type="protein sequence ID" value="MCC2119977.1"/>
    <property type="molecule type" value="Genomic_DNA"/>
</dbReference>
<feature type="domain" description="Glycoside hydrolase family 42 N-terminal" evidence="3">
    <location>
        <begin position="6"/>
        <end position="154"/>
    </location>
</feature>
<dbReference type="EC" id="3.2.1.23" evidence="4"/>
<name>A0AAE3A152_9FIRM</name>
<evidence type="ECO:0000256" key="2">
    <source>
        <dbReference type="ARBA" id="ARBA00023295"/>
    </source>
</evidence>
<accession>A0AAE3A152</accession>
<dbReference type="InterPro" id="IPR017853">
    <property type="entry name" value="GH"/>
</dbReference>
<comment type="caution">
    <text evidence="4">The sequence shown here is derived from an EMBL/GenBank/DDBJ whole genome shotgun (WGS) entry which is preliminary data.</text>
</comment>
<dbReference type="Pfam" id="PF02449">
    <property type="entry name" value="Glyco_hydro_42"/>
    <property type="match status" value="1"/>
</dbReference>
<keyword evidence="2 4" id="KW-0326">Glycosidase</keyword>
<dbReference type="SUPFAM" id="SSF51445">
    <property type="entry name" value="(Trans)glycosidases"/>
    <property type="match status" value="1"/>
</dbReference>
<gene>
    <name evidence="4" type="ORF">LKD75_10315</name>
</gene>
<keyword evidence="1 4" id="KW-0378">Hydrolase</keyword>